<dbReference type="Proteomes" id="UP000261812">
    <property type="component" value="Chromosome"/>
</dbReference>
<name>A0A3B7MNC7_9CYAN</name>
<reference evidence="2" key="1">
    <citation type="submission" date="2018-09" db="EMBL/GenBank/DDBJ databases">
        <title>Complete genome sequence of thermophilic cyanobacteria strain Thermosynechococcus elongatus PKUAC-SCTE542.</title>
        <authorList>
            <person name="Liang Y."/>
            <person name="Tang J."/>
            <person name="Daroch M."/>
        </authorList>
    </citation>
    <scope>NUCLEOTIDE SEQUENCE [LARGE SCALE GENOMIC DNA]</scope>
    <source>
        <strain evidence="2">E542</strain>
    </source>
</reference>
<protein>
    <submittedName>
        <fullName evidence="1">Glycoside hydrolase family protein</fullName>
    </submittedName>
</protein>
<dbReference type="SUPFAM" id="SSF53955">
    <property type="entry name" value="Lysozyme-like"/>
    <property type="match status" value="1"/>
</dbReference>
<keyword evidence="2" id="KW-1185">Reference proteome</keyword>
<gene>
    <name evidence="1" type="ORF">D3A95_12360</name>
</gene>
<evidence type="ECO:0000313" key="1">
    <source>
        <dbReference type="EMBL" id="AXY68566.1"/>
    </source>
</evidence>
<evidence type="ECO:0000313" key="2">
    <source>
        <dbReference type="Proteomes" id="UP000261812"/>
    </source>
</evidence>
<dbReference type="AlphaFoldDB" id="A0A3B7MNC7"/>
<sequence>MRFSRWLLAIALLGSMGYFFLGSRSSALWWYWYRWQPGHIAPLVMQGGDPYVRALMRTISASEANDANPYTLLYGGEHVQDLSQHPDRCIPIRRGPNQHLCTTAAGRYQFLTTTWAEKAARYHPQPPSWFWQDYSFAPEYQDQVVYRWLTDPTAWNADIPQLLREGRVQEVFALLSDTWTSLGYGIESNRITPHLEEIYQQLLAQELAASQTAQSPGRNALR</sequence>
<dbReference type="KEGG" id="tsq:D3A95_12360"/>
<dbReference type="InterPro" id="IPR023346">
    <property type="entry name" value="Lysozyme-like_dom_sf"/>
</dbReference>
<organism evidence="1 2">
    <name type="scientific">Thermosynechococcus sichuanensis E542</name>
    <dbReference type="NCBI Taxonomy" id="2016101"/>
    <lineage>
        <taxon>Bacteria</taxon>
        <taxon>Bacillati</taxon>
        <taxon>Cyanobacteriota</taxon>
        <taxon>Cyanophyceae</taxon>
        <taxon>Acaryochloridales</taxon>
        <taxon>Thermosynechococcaceae</taxon>
        <taxon>Thermosynechococcus</taxon>
        <taxon>Thermosynechococcus sichuanensis</taxon>
    </lineage>
</organism>
<dbReference type="EMBL" id="CP032152">
    <property type="protein sequence ID" value="AXY68566.1"/>
    <property type="molecule type" value="Genomic_DNA"/>
</dbReference>
<dbReference type="GO" id="GO:0016787">
    <property type="term" value="F:hydrolase activity"/>
    <property type="evidence" value="ECO:0007669"/>
    <property type="project" value="UniProtKB-KW"/>
</dbReference>
<accession>A0A3B7MNC7</accession>
<proteinExistence type="predicted"/>
<keyword evidence="1" id="KW-0378">Hydrolase</keyword>
<dbReference type="Gene3D" id="1.10.530.10">
    <property type="match status" value="1"/>
</dbReference>